<accession>A0A0S1YVV3</accession>
<evidence type="ECO:0000256" key="4">
    <source>
        <dbReference type="ARBA" id="ARBA00022723"/>
    </source>
</evidence>
<dbReference type="CDD" id="cd03487">
    <property type="entry name" value="RT_Bac_retron_II"/>
    <property type="match status" value="1"/>
</dbReference>
<dbReference type="InterPro" id="IPR043502">
    <property type="entry name" value="DNA/RNA_pol_sf"/>
</dbReference>
<dbReference type="InterPro" id="IPR051083">
    <property type="entry name" value="GrpII_Intron_Splice-Mob/Def"/>
</dbReference>
<proteinExistence type="inferred from homology"/>
<dbReference type="PANTHER" id="PTHR34047">
    <property type="entry name" value="NUCLEAR INTRON MATURASE 1, MITOCHONDRIAL-RELATED"/>
    <property type="match status" value="1"/>
</dbReference>
<dbReference type="InterPro" id="IPR000477">
    <property type="entry name" value="RT_dom"/>
</dbReference>
<dbReference type="PRINTS" id="PR00866">
    <property type="entry name" value="RNADNAPOLMS"/>
</dbReference>
<keyword evidence="2" id="KW-0808">Transferase</keyword>
<dbReference type="NCBIfam" id="NF038233">
    <property type="entry name" value="retron_St85_RT"/>
    <property type="match status" value="1"/>
</dbReference>
<dbReference type="SUPFAM" id="SSF56672">
    <property type="entry name" value="DNA/RNA polymerases"/>
    <property type="match status" value="1"/>
</dbReference>
<dbReference type="InterPro" id="IPR000123">
    <property type="entry name" value="Reverse_transcriptase_msDNA"/>
</dbReference>
<evidence type="ECO:0000256" key="8">
    <source>
        <dbReference type="ARBA" id="ARBA00034120"/>
    </source>
</evidence>
<reference evidence="12 14" key="2">
    <citation type="submission" date="2017-06" db="EMBL/GenBank/DDBJ databases">
        <title>Draft genome sequence of Fusobacterium nucleatum subsp. polymorphum KCOM 1274 (=ChDC F309).</title>
        <authorList>
            <person name="Kook J.-K."/>
            <person name="Park S.-N."/>
            <person name="Lim Y.K."/>
            <person name="Roh H."/>
        </authorList>
    </citation>
    <scope>NUCLEOTIDE SEQUENCE [LARGE SCALE GENOMIC DNA]</scope>
    <source>
        <strain evidence="12">KCOM 1274</strain>
        <strain evidence="14">KCOM 1274 (ChDC F309)</strain>
    </source>
</reference>
<dbReference type="Pfam" id="PF00078">
    <property type="entry name" value="RVT_1"/>
    <property type="match status" value="1"/>
</dbReference>
<dbReference type="PANTHER" id="PTHR34047:SF7">
    <property type="entry name" value="RNA-DIRECTED DNA POLYMERASE"/>
    <property type="match status" value="1"/>
</dbReference>
<evidence type="ECO:0000256" key="9">
    <source>
        <dbReference type="ARBA" id="ARBA00048173"/>
    </source>
</evidence>
<keyword evidence="6 12" id="KW-0695">RNA-directed DNA polymerase</keyword>
<dbReference type="GO" id="GO:0051607">
    <property type="term" value="P:defense response to virus"/>
    <property type="evidence" value="ECO:0007669"/>
    <property type="project" value="UniProtKB-KW"/>
</dbReference>
<evidence type="ECO:0000256" key="2">
    <source>
        <dbReference type="ARBA" id="ARBA00022679"/>
    </source>
</evidence>
<organism evidence="12 14">
    <name type="scientific">Fusobacterium nucleatum subsp. polymorphum</name>
    <name type="common">Fusobacterium polymorphum</name>
    <dbReference type="NCBI Taxonomy" id="76857"/>
    <lineage>
        <taxon>Bacteria</taxon>
        <taxon>Fusobacteriati</taxon>
        <taxon>Fusobacteriota</taxon>
        <taxon>Fusobacteriia</taxon>
        <taxon>Fusobacteriales</taxon>
        <taxon>Fusobacteriaceae</taxon>
        <taxon>Fusobacterium</taxon>
    </lineage>
</organism>
<feature type="domain" description="Reverse transcriptase" evidence="10">
    <location>
        <begin position="1"/>
        <end position="264"/>
    </location>
</feature>
<name>A0A0S1YVV3_FUSNP</name>
<dbReference type="AlphaFoldDB" id="A0A0S1YVV3"/>
<dbReference type="EMBL" id="NIRO01000006">
    <property type="protein sequence ID" value="PHI15304.1"/>
    <property type="molecule type" value="Genomic_DNA"/>
</dbReference>
<comment type="similarity">
    <text evidence="8">Belongs to the bacterial reverse transcriptase family.</text>
</comment>
<keyword evidence="3" id="KW-0548">Nucleotidyltransferase</keyword>
<dbReference type="Proteomes" id="UP000224507">
    <property type="component" value="Unassembled WGS sequence"/>
</dbReference>
<dbReference type="GO" id="GO:0003723">
    <property type="term" value="F:RNA binding"/>
    <property type="evidence" value="ECO:0007669"/>
    <property type="project" value="InterPro"/>
</dbReference>
<evidence type="ECO:0000313" key="11">
    <source>
        <dbReference type="EMBL" id="ALM94547.1"/>
    </source>
</evidence>
<evidence type="ECO:0000313" key="12">
    <source>
        <dbReference type="EMBL" id="PHI15304.1"/>
    </source>
</evidence>
<comment type="catalytic activity">
    <reaction evidence="9">
        <text>DNA(n) + a 2'-deoxyribonucleoside 5'-triphosphate = DNA(n+1) + diphosphate</text>
        <dbReference type="Rhea" id="RHEA:22508"/>
        <dbReference type="Rhea" id="RHEA-COMP:17339"/>
        <dbReference type="Rhea" id="RHEA-COMP:17340"/>
        <dbReference type="ChEBI" id="CHEBI:33019"/>
        <dbReference type="ChEBI" id="CHEBI:61560"/>
        <dbReference type="ChEBI" id="CHEBI:173112"/>
        <dbReference type="EC" id="2.7.7.49"/>
    </reaction>
</comment>
<evidence type="ECO:0000256" key="5">
    <source>
        <dbReference type="ARBA" id="ARBA00022842"/>
    </source>
</evidence>
<evidence type="ECO:0000256" key="1">
    <source>
        <dbReference type="ARBA" id="ARBA00012493"/>
    </source>
</evidence>
<evidence type="ECO:0000256" key="7">
    <source>
        <dbReference type="ARBA" id="ARBA00023118"/>
    </source>
</evidence>
<keyword evidence="5" id="KW-0460">Magnesium</keyword>
<evidence type="ECO:0000256" key="6">
    <source>
        <dbReference type="ARBA" id="ARBA00022918"/>
    </source>
</evidence>
<dbReference type="EC" id="2.7.7.49" evidence="1"/>
<protein>
    <recommendedName>
        <fullName evidence="1">RNA-directed DNA polymerase</fullName>
        <ecNumber evidence="1">2.7.7.49</ecNumber>
    </recommendedName>
</protein>
<dbReference type="RefSeq" id="WP_060496447.1">
    <property type="nucleotide sequence ID" value="NZ_CP013121.1"/>
</dbReference>
<evidence type="ECO:0000256" key="3">
    <source>
        <dbReference type="ARBA" id="ARBA00022695"/>
    </source>
</evidence>
<reference evidence="11 13" key="1">
    <citation type="submission" date="2015-11" db="EMBL/GenBank/DDBJ databases">
        <authorList>
            <person name="Kook J.-K."/>
            <person name="Park S.-N."/>
            <person name="Lim Y.K."/>
            <person name="Jo E."/>
        </authorList>
    </citation>
    <scope>NUCLEOTIDE SEQUENCE [LARGE SCALE GENOMIC DNA]</scope>
    <source>
        <strain evidence="11 13">ChDC F306</strain>
    </source>
</reference>
<dbReference type="Proteomes" id="UP000067061">
    <property type="component" value="Chromosome"/>
</dbReference>
<evidence type="ECO:0000259" key="10">
    <source>
        <dbReference type="PROSITE" id="PS50878"/>
    </source>
</evidence>
<keyword evidence="4" id="KW-0479">Metal-binding</keyword>
<sequence length="338" mass="40275">MDEYIKKLKLLLENSDYEEEYKRKCIEYAERLLLNGLPVIYDLEHLILVLGIKKKILTKMIFAYHNFYSTVEIPKKSGGSRKLQIPSVELKYIQRWILDNILKKIKISKHAIGFCNEKSIVDNAKIHIGNKCILNMDIKDFFPSVNFEMVFRIFIYYGYTKELSFIFTRLCTYDGFLPQGSPASPYISNIVSLKIDKRLSRLAEKYHANYSRYADDITFSSNSSMKKLPEIIQKILLEEGFMVNKKKTRFQYFYQRQEVTGLIVNNGRVRVKKSYKKELYQTIYYCQKFGVNNHLEKINCYKNFYKEYLYGKAYFINMVEPEEGKKIFKLLEEIQWDY</sequence>
<dbReference type="EMBL" id="CP013121">
    <property type="protein sequence ID" value="ALM94547.1"/>
    <property type="molecule type" value="Genomic_DNA"/>
</dbReference>
<dbReference type="GO" id="GO:0003964">
    <property type="term" value="F:RNA-directed DNA polymerase activity"/>
    <property type="evidence" value="ECO:0007669"/>
    <property type="project" value="UniProtKB-KW"/>
</dbReference>
<gene>
    <name evidence="12" type="ORF">CBG56_06795</name>
    <name evidence="11" type="ORF">RO02_07930</name>
</gene>
<dbReference type="GO" id="GO:0046872">
    <property type="term" value="F:metal ion binding"/>
    <property type="evidence" value="ECO:0007669"/>
    <property type="project" value="UniProtKB-KW"/>
</dbReference>
<keyword evidence="7" id="KW-0051">Antiviral defense</keyword>
<evidence type="ECO:0000313" key="13">
    <source>
        <dbReference type="Proteomes" id="UP000067061"/>
    </source>
</evidence>
<evidence type="ECO:0000313" key="14">
    <source>
        <dbReference type="Proteomes" id="UP000224507"/>
    </source>
</evidence>
<dbReference type="PROSITE" id="PS50878">
    <property type="entry name" value="RT_POL"/>
    <property type="match status" value="1"/>
</dbReference>